<keyword evidence="7" id="KW-1185">Reference proteome</keyword>
<evidence type="ECO:0000259" key="5">
    <source>
        <dbReference type="Pfam" id="PF01743"/>
    </source>
</evidence>
<feature type="domain" description="Poly A polymerase head" evidence="5">
    <location>
        <begin position="48"/>
        <end position="180"/>
    </location>
</feature>
<sequence>MRKIPSPEQIDKNIAALEKGITITQIEKDAISIILQTASELGSNVTVRIVGGWVRDKILGINSQDIDLAVENVTGDEFGKQLQSHFPQNMSKYQTIIEYEGQPSVLWVAKAVIFDDFDIDVCRLRTEEIPDLPPSERQGTPYEDSVGRDFTINSLFLNLNTMKVEDFANGINDIKKGILRTGVDSIQGLSFELPRIVRAFRFSVNFPFKMDEKLRLAIPKLRDRFIKKAPRSVCSSQMLKAFLTRNDACQIFDEMVELNFFDAFFDPLNELNIDVEKAKNRIRNLQNDDPVIMFAEVYYESYKSNSEKTTSVIKIHQLKTSNEETILSYLSK</sequence>
<proteinExistence type="inferred from homology"/>
<evidence type="ECO:0000256" key="2">
    <source>
        <dbReference type="ARBA" id="ARBA00022679"/>
    </source>
</evidence>
<dbReference type="EMBL" id="JAPFFF010000014">
    <property type="protein sequence ID" value="KAK8870288.1"/>
    <property type="molecule type" value="Genomic_DNA"/>
</dbReference>
<evidence type="ECO:0000256" key="4">
    <source>
        <dbReference type="RuleBase" id="RU003953"/>
    </source>
</evidence>
<evidence type="ECO:0000256" key="3">
    <source>
        <dbReference type="ARBA" id="ARBA00022884"/>
    </source>
</evidence>
<dbReference type="PANTHER" id="PTHR13734:SF5">
    <property type="entry name" value="CCA TRNA NUCLEOTIDYLTRANSFERASE, MITOCHONDRIAL"/>
    <property type="match status" value="1"/>
</dbReference>
<organism evidence="6 7">
    <name type="scientific">Tritrichomonas musculus</name>
    <dbReference type="NCBI Taxonomy" id="1915356"/>
    <lineage>
        <taxon>Eukaryota</taxon>
        <taxon>Metamonada</taxon>
        <taxon>Parabasalia</taxon>
        <taxon>Tritrichomonadida</taxon>
        <taxon>Tritrichomonadidae</taxon>
        <taxon>Tritrichomonas</taxon>
    </lineage>
</organism>
<evidence type="ECO:0000313" key="7">
    <source>
        <dbReference type="Proteomes" id="UP001470230"/>
    </source>
</evidence>
<comment type="similarity">
    <text evidence="1 4">Belongs to the tRNA nucleotidyltransferase/poly(A) polymerase family.</text>
</comment>
<evidence type="ECO:0000313" key="6">
    <source>
        <dbReference type="EMBL" id="KAK8870288.1"/>
    </source>
</evidence>
<gene>
    <name evidence="6" type="ORF">M9Y10_008166</name>
</gene>
<name>A0ABR2IXK9_9EUKA</name>
<dbReference type="InterPro" id="IPR002646">
    <property type="entry name" value="PolA_pol_head_dom"/>
</dbReference>
<protein>
    <recommendedName>
        <fullName evidence="5">Poly A polymerase head domain-containing protein</fullName>
    </recommendedName>
</protein>
<dbReference type="PANTHER" id="PTHR13734">
    <property type="entry name" value="TRNA-NUCLEOTIDYLTRANSFERASE"/>
    <property type="match status" value="1"/>
</dbReference>
<accession>A0ABR2IXK9</accession>
<dbReference type="SUPFAM" id="SSF81891">
    <property type="entry name" value="Poly A polymerase C-terminal region-like"/>
    <property type="match status" value="1"/>
</dbReference>
<keyword evidence="3 4" id="KW-0694">RNA-binding</keyword>
<reference evidence="6 7" key="1">
    <citation type="submission" date="2024-04" db="EMBL/GenBank/DDBJ databases">
        <title>Tritrichomonas musculus Genome.</title>
        <authorList>
            <person name="Alves-Ferreira E."/>
            <person name="Grigg M."/>
            <person name="Lorenzi H."/>
            <person name="Galac M."/>
        </authorList>
    </citation>
    <scope>NUCLEOTIDE SEQUENCE [LARGE SCALE GENOMIC DNA]</scope>
    <source>
        <strain evidence="6 7">EAF2021</strain>
    </source>
</reference>
<comment type="caution">
    <text evidence="6">The sequence shown here is derived from an EMBL/GenBank/DDBJ whole genome shotgun (WGS) entry which is preliminary data.</text>
</comment>
<dbReference type="Gene3D" id="3.30.460.10">
    <property type="entry name" value="Beta Polymerase, domain 2"/>
    <property type="match status" value="1"/>
</dbReference>
<evidence type="ECO:0000256" key="1">
    <source>
        <dbReference type="ARBA" id="ARBA00007265"/>
    </source>
</evidence>
<dbReference type="Gene3D" id="1.10.3090.10">
    <property type="entry name" value="cca-adding enzyme, domain 2"/>
    <property type="match status" value="1"/>
</dbReference>
<keyword evidence="2 4" id="KW-0808">Transferase</keyword>
<dbReference type="Proteomes" id="UP001470230">
    <property type="component" value="Unassembled WGS sequence"/>
</dbReference>
<dbReference type="SUPFAM" id="SSF81301">
    <property type="entry name" value="Nucleotidyltransferase"/>
    <property type="match status" value="1"/>
</dbReference>
<dbReference type="Pfam" id="PF01743">
    <property type="entry name" value="PolyA_pol"/>
    <property type="match status" value="1"/>
</dbReference>
<dbReference type="CDD" id="cd05398">
    <property type="entry name" value="NT_ClassII-CCAase"/>
    <property type="match status" value="1"/>
</dbReference>
<dbReference type="InterPro" id="IPR043519">
    <property type="entry name" value="NT_sf"/>
</dbReference>